<organism evidence="2 7">
    <name type="scientific">Roseburia intestinalis</name>
    <dbReference type="NCBI Taxonomy" id="166486"/>
    <lineage>
        <taxon>Bacteria</taxon>
        <taxon>Bacillati</taxon>
        <taxon>Bacillota</taxon>
        <taxon>Clostridia</taxon>
        <taxon>Lachnospirales</taxon>
        <taxon>Lachnospiraceae</taxon>
        <taxon>Roseburia</taxon>
    </lineage>
</organism>
<dbReference type="AlphaFoldDB" id="A0A1Q6SEC0"/>
<evidence type="ECO:0000313" key="6">
    <source>
        <dbReference type="Proteomes" id="UP000284465"/>
    </source>
</evidence>
<proteinExistence type="predicted"/>
<gene>
    <name evidence="3" type="ORF">DW927_13010</name>
    <name evidence="4" type="ORF">DWZ31_09325</name>
    <name evidence="2" type="ORF">GMD50_08925</name>
</gene>
<accession>A0A1Q6SEC0</accession>
<dbReference type="RefSeq" id="WP_015559354.1">
    <property type="nucleotide sequence ID" value="NZ_CACRUM010000089.1"/>
</dbReference>
<dbReference type="EMBL" id="WNAJ01000008">
    <property type="protein sequence ID" value="MTR85184.1"/>
    <property type="molecule type" value="Genomic_DNA"/>
</dbReference>
<dbReference type="Proteomes" id="UP000284465">
    <property type="component" value="Unassembled WGS sequence"/>
</dbReference>
<evidence type="ECO:0000313" key="7">
    <source>
        <dbReference type="Proteomes" id="UP000478483"/>
    </source>
</evidence>
<reference evidence="2 7" key="2">
    <citation type="journal article" date="2019" name="Nat. Med.">
        <title>A library of human gut bacterial isolates paired with longitudinal multiomics data enables mechanistic microbiome research.</title>
        <authorList>
            <person name="Poyet M."/>
            <person name="Groussin M."/>
            <person name="Gibbons S.M."/>
            <person name="Avila-Pacheco J."/>
            <person name="Jiang X."/>
            <person name="Kearney S.M."/>
            <person name="Perrotta A.R."/>
            <person name="Berdy B."/>
            <person name="Zhao S."/>
            <person name="Lieberman T.D."/>
            <person name="Swanson P.K."/>
            <person name="Smith M."/>
            <person name="Roesemann S."/>
            <person name="Alexander J.E."/>
            <person name="Rich S.A."/>
            <person name="Livny J."/>
            <person name="Vlamakis H."/>
            <person name="Clish C."/>
            <person name="Bullock K."/>
            <person name="Deik A."/>
            <person name="Scott J."/>
            <person name="Pierce K.A."/>
            <person name="Xavier R.J."/>
            <person name="Alm E.J."/>
        </authorList>
    </citation>
    <scope>NUCLEOTIDE SEQUENCE [LARGE SCALE GENOMIC DNA]</scope>
    <source>
        <strain evidence="2 7">BIOML-A1</strain>
    </source>
</reference>
<keyword evidence="1" id="KW-0732">Signal</keyword>
<evidence type="ECO:0000313" key="4">
    <source>
        <dbReference type="EMBL" id="RHN08501.1"/>
    </source>
</evidence>
<dbReference type="Proteomes" id="UP000478483">
    <property type="component" value="Unassembled WGS sequence"/>
</dbReference>
<evidence type="ECO:0000313" key="3">
    <source>
        <dbReference type="EMBL" id="RHA65852.1"/>
    </source>
</evidence>
<sequence length="274" mass="30493">MKLFKQITCAVLTLCLCAGLLLIPSAPVSAATGPSAPKAVDVSYYKNYPMVNDSAISVQLGTNGKNIKNIKTSSKNLKAKVTRLSLSSSSNSGYVGVYAKKTGKYTVSFDVYNAQNKKIKKFTVKVNVTEPTFSNNSPFKSVTFNNKEYDYAKAVYNKNSVKVNVKMNKGYKLKKIEYSTYSKPVAKTNSSYSTTYSNSEITKKVKNGKSIQLGHYGYYYGHDYSYAYGTYSYESYSRDGDIMAPTIVKITYLDKNKNTISTSYTLYRIADDVK</sequence>
<dbReference type="Proteomes" id="UP000283586">
    <property type="component" value="Unassembled WGS sequence"/>
</dbReference>
<evidence type="ECO:0000313" key="2">
    <source>
        <dbReference type="EMBL" id="MTR85184.1"/>
    </source>
</evidence>
<reference evidence="5 6" key="1">
    <citation type="submission" date="2018-08" db="EMBL/GenBank/DDBJ databases">
        <title>A genome reference for cultivated species of the human gut microbiota.</title>
        <authorList>
            <person name="Zou Y."/>
            <person name="Xue W."/>
            <person name="Luo G."/>
        </authorList>
    </citation>
    <scope>NUCLEOTIDE SEQUENCE [LARGE SCALE GENOMIC DNA]</scope>
    <source>
        <strain evidence="4 5">AF31-21AC</strain>
        <strain evidence="3 6">AM43-11</strain>
    </source>
</reference>
<name>A0A1Q6SEC0_9FIRM</name>
<evidence type="ECO:0000313" key="5">
    <source>
        <dbReference type="Proteomes" id="UP000283586"/>
    </source>
</evidence>
<comment type="caution">
    <text evidence="2">The sequence shown here is derived from an EMBL/GenBank/DDBJ whole genome shotgun (WGS) entry which is preliminary data.</text>
</comment>
<feature type="chain" id="PRO_5036024466" evidence="1">
    <location>
        <begin position="31"/>
        <end position="274"/>
    </location>
</feature>
<feature type="signal peptide" evidence="1">
    <location>
        <begin position="1"/>
        <end position="30"/>
    </location>
</feature>
<evidence type="ECO:0000256" key="1">
    <source>
        <dbReference type="SAM" id="SignalP"/>
    </source>
</evidence>
<protein>
    <submittedName>
        <fullName evidence="2">Uncharacterized protein</fullName>
    </submittedName>
</protein>
<dbReference type="EMBL" id="QSFP01000015">
    <property type="protein sequence ID" value="RHA65852.1"/>
    <property type="molecule type" value="Genomic_DNA"/>
</dbReference>
<dbReference type="EMBL" id="QRQN01000009">
    <property type="protein sequence ID" value="RHN08501.1"/>
    <property type="molecule type" value="Genomic_DNA"/>
</dbReference>